<evidence type="ECO:0000313" key="2">
    <source>
        <dbReference type="EMBL" id="MCS0806378.1"/>
    </source>
</evidence>
<name>A0ABT2D5L3_9BURK</name>
<reference evidence="2 3" key="1">
    <citation type="submission" date="2022-08" db="EMBL/GenBank/DDBJ databases">
        <title>Reclassification of Massilia species as members of the genera Telluria, Duganella, Pseudoduganella, Mokoshia gen. nov. and Zemynaea gen. nov. using orthogonal and non-orthogonal genome-based approaches.</title>
        <authorList>
            <person name="Bowman J.P."/>
        </authorList>
    </citation>
    <scope>NUCLEOTIDE SEQUENCE [LARGE SCALE GENOMIC DNA]</scope>
    <source>
        <strain evidence="2 3">JCM 31605</strain>
    </source>
</reference>
<comment type="caution">
    <text evidence="2">The sequence shown here is derived from an EMBL/GenBank/DDBJ whole genome shotgun (WGS) entry which is preliminary data.</text>
</comment>
<sequence>MASTDQHDRGNAGGGSAQPNRSENLLPPGKDDSDGRFDVAEEVNLDQQSDAARHIGQAPEHAAPRVPGAAQPDDDEVPPATR</sequence>
<gene>
    <name evidence="2" type="ORF">NX774_00360</name>
</gene>
<dbReference type="EMBL" id="JANUHB010000001">
    <property type="protein sequence ID" value="MCS0806378.1"/>
    <property type="molecule type" value="Genomic_DNA"/>
</dbReference>
<protein>
    <recommendedName>
        <fullName evidence="4">MatE family transporter</fullName>
    </recommendedName>
</protein>
<keyword evidence="3" id="KW-1185">Reference proteome</keyword>
<feature type="compositionally biased region" description="Basic and acidic residues" evidence="1">
    <location>
        <begin position="1"/>
        <end position="10"/>
    </location>
</feature>
<accession>A0ABT2D5L3</accession>
<evidence type="ECO:0000313" key="3">
    <source>
        <dbReference type="Proteomes" id="UP001206126"/>
    </source>
</evidence>
<feature type="region of interest" description="Disordered" evidence="1">
    <location>
        <begin position="1"/>
        <end position="82"/>
    </location>
</feature>
<feature type="compositionally biased region" description="Basic and acidic residues" evidence="1">
    <location>
        <begin position="29"/>
        <end position="39"/>
    </location>
</feature>
<evidence type="ECO:0000256" key="1">
    <source>
        <dbReference type="SAM" id="MobiDB-lite"/>
    </source>
</evidence>
<proteinExistence type="predicted"/>
<dbReference type="RefSeq" id="WP_258820171.1">
    <property type="nucleotide sequence ID" value="NZ_JANUHB010000001.1"/>
</dbReference>
<feature type="compositionally biased region" description="Acidic residues" evidence="1">
    <location>
        <begin position="72"/>
        <end position="82"/>
    </location>
</feature>
<dbReference type="Proteomes" id="UP001206126">
    <property type="component" value="Unassembled WGS sequence"/>
</dbReference>
<evidence type="ECO:0008006" key="4">
    <source>
        <dbReference type="Google" id="ProtNLM"/>
    </source>
</evidence>
<organism evidence="2 3">
    <name type="scientific">Massilia agilis</name>
    <dbReference type="NCBI Taxonomy" id="1811226"/>
    <lineage>
        <taxon>Bacteria</taxon>
        <taxon>Pseudomonadati</taxon>
        <taxon>Pseudomonadota</taxon>
        <taxon>Betaproteobacteria</taxon>
        <taxon>Burkholderiales</taxon>
        <taxon>Oxalobacteraceae</taxon>
        <taxon>Telluria group</taxon>
        <taxon>Massilia</taxon>
    </lineage>
</organism>